<dbReference type="InterPro" id="IPR013216">
    <property type="entry name" value="Methyltransf_11"/>
</dbReference>
<dbReference type="PANTHER" id="PTHR42912">
    <property type="entry name" value="METHYLTRANSFERASE"/>
    <property type="match status" value="1"/>
</dbReference>
<dbReference type="EMBL" id="JBDKWZ010000005">
    <property type="protein sequence ID" value="MEN7548293.1"/>
    <property type="molecule type" value="Genomic_DNA"/>
</dbReference>
<dbReference type="GO" id="GO:0008757">
    <property type="term" value="F:S-adenosylmethionine-dependent methyltransferase activity"/>
    <property type="evidence" value="ECO:0007669"/>
    <property type="project" value="InterPro"/>
</dbReference>
<sequence length="258" mass="30035">MFSTTEITSHEEQSDNVIHQRLYFAYVEAAKRIKGNVLEIGCGAGRGLETIIKASDSFTAIDKNEKLLTLHGQQYLHCHFLHQSVPPLEGLEDNEYDYVLSFQVIEHIEDDDLFVKEIHRVLKPGGKAIITTPNIHMSLTRNPWHVREYTAKQMKDLMGRYFDKVEVKGITGNHKVMKYYEDNKASVKKITRFDVFNLQYRLPRKFLQVPYDLLNRVNRKKLQKGNDELVLSVKVEDYHFADYAEDGFDFFCIVEKNG</sequence>
<feature type="domain" description="Methyltransferase type 11" evidence="1">
    <location>
        <begin position="38"/>
        <end position="130"/>
    </location>
</feature>
<gene>
    <name evidence="2" type="ORF">AAG747_10270</name>
</gene>
<keyword evidence="2" id="KW-0808">Transferase</keyword>
<dbReference type="AlphaFoldDB" id="A0AAW9S7A5"/>
<evidence type="ECO:0000259" key="1">
    <source>
        <dbReference type="Pfam" id="PF08241"/>
    </source>
</evidence>
<dbReference type="RefSeq" id="WP_346821072.1">
    <property type="nucleotide sequence ID" value="NZ_JBDKWZ010000005.1"/>
</dbReference>
<keyword evidence="3" id="KW-1185">Reference proteome</keyword>
<dbReference type="GO" id="GO:0032259">
    <property type="term" value="P:methylation"/>
    <property type="evidence" value="ECO:0007669"/>
    <property type="project" value="UniProtKB-KW"/>
</dbReference>
<dbReference type="Gene3D" id="3.40.50.150">
    <property type="entry name" value="Vaccinia Virus protein VP39"/>
    <property type="match status" value="1"/>
</dbReference>
<reference evidence="2 3" key="1">
    <citation type="submission" date="2024-04" db="EMBL/GenBank/DDBJ databases">
        <title>Novel genus in family Flammeovirgaceae.</title>
        <authorList>
            <person name="Nguyen T.H."/>
            <person name="Vuong T.Q."/>
            <person name="Le H."/>
            <person name="Kim S.-G."/>
        </authorList>
    </citation>
    <scope>NUCLEOTIDE SEQUENCE [LARGE SCALE GENOMIC DNA]</scope>
    <source>
        <strain evidence="2 3">JCM 23209</strain>
    </source>
</reference>
<organism evidence="2 3">
    <name type="scientific">Rapidithrix thailandica</name>
    <dbReference type="NCBI Taxonomy" id="413964"/>
    <lineage>
        <taxon>Bacteria</taxon>
        <taxon>Pseudomonadati</taxon>
        <taxon>Bacteroidota</taxon>
        <taxon>Cytophagia</taxon>
        <taxon>Cytophagales</taxon>
        <taxon>Flammeovirgaceae</taxon>
        <taxon>Rapidithrix</taxon>
    </lineage>
</organism>
<keyword evidence="2" id="KW-0489">Methyltransferase</keyword>
<comment type="caution">
    <text evidence="2">The sequence shown here is derived from an EMBL/GenBank/DDBJ whole genome shotgun (WGS) entry which is preliminary data.</text>
</comment>
<name>A0AAW9S7A5_9BACT</name>
<accession>A0AAW9S7A5</accession>
<dbReference type="CDD" id="cd02440">
    <property type="entry name" value="AdoMet_MTases"/>
    <property type="match status" value="1"/>
</dbReference>
<evidence type="ECO:0000313" key="2">
    <source>
        <dbReference type="EMBL" id="MEN7548293.1"/>
    </source>
</evidence>
<protein>
    <submittedName>
        <fullName evidence="2">Class I SAM-dependent methyltransferase</fullName>
        <ecNumber evidence="2">2.1.1.-</ecNumber>
    </submittedName>
</protein>
<dbReference type="InterPro" id="IPR029063">
    <property type="entry name" value="SAM-dependent_MTases_sf"/>
</dbReference>
<dbReference type="Pfam" id="PF08241">
    <property type="entry name" value="Methyltransf_11"/>
    <property type="match status" value="1"/>
</dbReference>
<evidence type="ECO:0000313" key="3">
    <source>
        <dbReference type="Proteomes" id="UP001403385"/>
    </source>
</evidence>
<proteinExistence type="predicted"/>
<dbReference type="Proteomes" id="UP001403385">
    <property type="component" value="Unassembled WGS sequence"/>
</dbReference>
<dbReference type="InterPro" id="IPR050508">
    <property type="entry name" value="Methyltransf_Superfamily"/>
</dbReference>
<dbReference type="SUPFAM" id="SSF53335">
    <property type="entry name" value="S-adenosyl-L-methionine-dependent methyltransferases"/>
    <property type="match status" value="1"/>
</dbReference>
<dbReference type="EC" id="2.1.1.-" evidence="2"/>